<sequence length="283" mass="32263">MLRETTHILKLEDLSDFLDKLSEEEHSPATLEKYNRALNRFFACLTDGVVSKKLVIAYKNQLSAQYAPASVNTTLAALNGLFKFLDWQECRVKPLRIQRRVFAAREKELSREEYERLVSASKEQGDERLSLLIQLMGATGLRVSEIHSVTLSSVQRGKAEISMKGKSRVILLPGKLCRKLLKYAKKQKIASGELFLTRSGRPLNRKEIWAQMKRLCRAANVAPEKVFPHNLRHLFARIFYAAHKDISKLADLLGHSSIETTRIYLLSSGEEHILALDRLQMVC</sequence>
<dbReference type="PROSITE" id="PS51898">
    <property type="entry name" value="TYR_RECOMBINASE"/>
    <property type="match status" value="1"/>
</dbReference>
<dbReference type="Pfam" id="PF02899">
    <property type="entry name" value="Phage_int_SAM_1"/>
    <property type="match status" value="1"/>
</dbReference>
<dbReference type="AlphaFoldDB" id="A0A7G9B2L8"/>
<dbReference type="PANTHER" id="PTHR30349:SF89">
    <property type="entry name" value="INTEGRASE_RECOMBINASE"/>
    <property type="match status" value="1"/>
</dbReference>
<comment type="function">
    <text evidence="1">Site-specific tyrosine recombinase, which acts by catalyzing the cutting and rejoining of the recombining DNA molecules.</text>
</comment>
<accession>A0A7G9B2L8</accession>
<dbReference type="KEGG" id="ohi:H8790_10020"/>
<evidence type="ECO:0000256" key="4">
    <source>
        <dbReference type="ARBA" id="ARBA00023125"/>
    </source>
</evidence>
<dbReference type="InterPro" id="IPR044068">
    <property type="entry name" value="CB"/>
</dbReference>
<evidence type="ECO:0000256" key="1">
    <source>
        <dbReference type="ARBA" id="ARBA00003283"/>
    </source>
</evidence>
<dbReference type="Gene3D" id="1.10.443.10">
    <property type="entry name" value="Intergrase catalytic core"/>
    <property type="match status" value="1"/>
</dbReference>
<evidence type="ECO:0000256" key="2">
    <source>
        <dbReference type="ARBA" id="ARBA00008857"/>
    </source>
</evidence>
<dbReference type="Pfam" id="PF00589">
    <property type="entry name" value="Phage_integrase"/>
    <property type="match status" value="1"/>
</dbReference>
<dbReference type="GO" id="GO:0015074">
    <property type="term" value="P:DNA integration"/>
    <property type="evidence" value="ECO:0007669"/>
    <property type="project" value="UniProtKB-KW"/>
</dbReference>
<dbReference type="InterPro" id="IPR050090">
    <property type="entry name" value="Tyrosine_recombinase_XerCD"/>
</dbReference>
<feature type="domain" description="Tyr recombinase" evidence="7">
    <location>
        <begin position="104"/>
        <end position="278"/>
    </location>
</feature>
<evidence type="ECO:0000256" key="6">
    <source>
        <dbReference type="PROSITE-ProRule" id="PRU01248"/>
    </source>
</evidence>
<dbReference type="GO" id="GO:0003677">
    <property type="term" value="F:DNA binding"/>
    <property type="evidence" value="ECO:0007669"/>
    <property type="project" value="UniProtKB-UniRule"/>
</dbReference>
<dbReference type="EMBL" id="CP060490">
    <property type="protein sequence ID" value="QNL43799.1"/>
    <property type="molecule type" value="Genomic_DNA"/>
</dbReference>
<protein>
    <submittedName>
        <fullName evidence="9">Tyrosine-type recombinase/integrase</fullName>
    </submittedName>
</protein>
<dbReference type="InterPro" id="IPR013762">
    <property type="entry name" value="Integrase-like_cat_sf"/>
</dbReference>
<evidence type="ECO:0000256" key="3">
    <source>
        <dbReference type="ARBA" id="ARBA00022908"/>
    </source>
</evidence>
<evidence type="ECO:0000256" key="5">
    <source>
        <dbReference type="ARBA" id="ARBA00023172"/>
    </source>
</evidence>
<gene>
    <name evidence="9" type="ORF">H8790_10020</name>
</gene>
<evidence type="ECO:0000259" key="7">
    <source>
        <dbReference type="PROSITE" id="PS51898"/>
    </source>
</evidence>
<dbReference type="Proteomes" id="UP000515960">
    <property type="component" value="Chromosome"/>
</dbReference>
<reference evidence="9 10" key="1">
    <citation type="submission" date="2020-08" db="EMBL/GenBank/DDBJ databases">
        <authorList>
            <person name="Liu C."/>
            <person name="Sun Q."/>
        </authorList>
    </citation>
    <scope>NUCLEOTIDE SEQUENCE [LARGE SCALE GENOMIC DNA]</scope>
    <source>
        <strain evidence="9 10">NSJ-62</strain>
    </source>
</reference>
<dbReference type="InterPro" id="IPR002104">
    <property type="entry name" value="Integrase_catalytic"/>
</dbReference>
<evidence type="ECO:0000259" key="8">
    <source>
        <dbReference type="PROSITE" id="PS51900"/>
    </source>
</evidence>
<name>A0A7G9B2L8_9FIRM</name>
<proteinExistence type="inferred from homology"/>
<dbReference type="PROSITE" id="PS51900">
    <property type="entry name" value="CB"/>
    <property type="match status" value="1"/>
</dbReference>
<dbReference type="RefSeq" id="WP_187332390.1">
    <property type="nucleotide sequence ID" value="NZ_CP060490.1"/>
</dbReference>
<evidence type="ECO:0000313" key="10">
    <source>
        <dbReference type="Proteomes" id="UP000515960"/>
    </source>
</evidence>
<keyword evidence="5" id="KW-0233">DNA recombination</keyword>
<keyword evidence="3" id="KW-0229">DNA integration</keyword>
<dbReference type="Gene3D" id="1.10.150.130">
    <property type="match status" value="1"/>
</dbReference>
<keyword evidence="4 6" id="KW-0238">DNA-binding</keyword>
<dbReference type="SUPFAM" id="SSF56349">
    <property type="entry name" value="DNA breaking-rejoining enzymes"/>
    <property type="match status" value="1"/>
</dbReference>
<dbReference type="GO" id="GO:0006310">
    <property type="term" value="P:DNA recombination"/>
    <property type="evidence" value="ECO:0007669"/>
    <property type="project" value="UniProtKB-KW"/>
</dbReference>
<keyword evidence="10" id="KW-1185">Reference proteome</keyword>
<comment type="similarity">
    <text evidence="2">Belongs to the 'phage' integrase family.</text>
</comment>
<dbReference type="PANTHER" id="PTHR30349">
    <property type="entry name" value="PHAGE INTEGRASE-RELATED"/>
    <property type="match status" value="1"/>
</dbReference>
<organism evidence="9 10">
    <name type="scientific">Oscillibacter hominis</name>
    <dbReference type="NCBI Taxonomy" id="2763056"/>
    <lineage>
        <taxon>Bacteria</taxon>
        <taxon>Bacillati</taxon>
        <taxon>Bacillota</taxon>
        <taxon>Clostridia</taxon>
        <taxon>Eubacteriales</taxon>
        <taxon>Oscillospiraceae</taxon>
        <taxon>Oscillibacter</taxon>
    </lineage>
</organism>
<feature type="domain" description="Core-binding (CB)" evidence="8">
    <location>
        <begin position="8"/>
        <end position="86"/>
    </location>
</feature>
<dbReference type="InterPro" id="IPR004107">
    <property type="entry name" value="Integrase_SAM-like_N"/>
</dbReference>
<dbReference type="InterPro" id="IPR011010">
    <property type="entry name" value="DNA_brk_join_enz"/>
</dbReference>
<evidence type="ECO:0000313" key="9">
    <source>
        <dbReference type="EMBL" id="QNL43799.1"/>
    </source>
</evidence>
<dbReference type="InterPro" id="IPR010998">
    <property type="entry name" value="Integrase_recombinase_N"/>
</dbReference>